<evidence type="ECO:0000313" key="8">
    <source>
        <dbReference type="EMBL" id="EFK97681.1"/>
    </source>
</evidence>
<dbReference type="PANTHER" id="PTHR32071">
    <property type="entry name" value="TRANSCRIPTIONAL REGULATORY PROTEIN"/>
    <property type="match status" value="1"/>
</dbReference>
<dbReference type="Pfam" id="PF00158">
    <property type="entry name" value="Sigma54_activat"/>
    <property type="match status" value="1"/>
</dbReference>
<evidence type="ECO:0000256" key="4">
    <source>
        <dbReference type="ARBA" id="ARBA00023015"/>
    </source>
</evidence>
<gene>
    <name evidence="8" type="primary">zraR</name>
    <name evidence="8" type="ORF">LDC_0255</name>
</gene>
<dbReference type="Pfam" id="PF00072">
    <property type="entry name" value="Response_reg"/>
    <property type="match status" value="1"/>
</dbReference>
<feature type="domain" description="Sigma-54 factor interaction" evidence="6">
    <location>
        <begin position="159"/>
        <end position="251"/>
    </location>
</feature>
<organism evidence="8">
    <name type="scientific">sediment metagenome</name>
    <dbReference type="NCBI Taxonomy" id="749907"/>
    <lineage>
        <taxon>unclassified sequences</taxon>
        <taxon>metagenomes</taxon>
        <taxon>ecological metagenomes</taxon>
    </lineage>
</organism>
<evidence type="ECO:0000256" key="2">
    <source>
        <dbReference type="ARBA" id="ARBA00022741"/>
    </source>
</evidence>
<evidence type="ECO:0000256" key="3">
    <source>
        <dbReference type="ARBA" id="ARBA00022840"/>
    </source>
</evidence>
<sequence length="251" mass="26880">MAAPAPQVLTPTPSRILVVDDERSMREFLAIMLTHEGHEVVAAANGAQAIAALRQRPFDLLISDIRMPDCSGIDVLREAKGLQPDLPGILMTAFSSTQTAIEALRSGALDYVSKPFDIDEMKRVIAQALERRHLRDLAPAPGDVATGADDGRPHACDSMIGRGPAMQRVFALIEAIAGTSSTVLVTGESGTGKEMVARAIHRLSQRAERPFVAMNCGALTETLLESELFGHEKGAFTGAMHTTRGLIEQAD</sequence>
<keyword evidence="5" id="KW-0804">Transcription</keyword>
<keyword evidence="2" id="KW-0547">Nucleotide-binding</keyword>
<keyword evidence="4" id="KW-0805">Transcription regulation</keyword>
<proteinExistence type="predicted"/>
<dbReference type="CDD" id="cd00156">
    <property type="entry name" value="REC"/>
    <property type="match status" value="1"/>
</dbReference>
<dbReference type="PANTHER" id="PTHR32071:SF113">
    <property type="entry name" value="ALGINATE BIOSYNTHESIS TRANSCRIPTIONAL REGULATORY PROTEIN ALGB"/>
    <property type="match status" value="1"/>
</dbReference>
<evidence type="ECO:0000256" key="1">
    <source>
        <dbReference type="ARBA" id="ARBA00022553"/>
    </source>
</evidence>
<evidence type="ECO:0000259" key="7">
    <source>
        <dbReference type="PROSITE" id="PS50110"/>
    </source>
</evidence>
<dbReference type="EMBL" id="ADZX01000069">
    <property type="protein sequence ID" value="EFK97681.1"/>
    <property type="molecule type" value="Genomic_DNA"/>
</dbReference>
<reference evidence="8" key="2">
    <citation type="journal article" date="2011" name="Microb. Ecol.">
        <title>Taxonomic and Functional Metagenomic Profiling of the Microbial Community in the Anoxic Sediment of a Sub-saline Shallow Lake (Laguna de Carrizo, Central Spain).</title>
        <authorList>
            <person name="Ferrer M."/>
            <person name="Guazzaroni M.E."/>
            <person name="Richter M."/>
            <person name="Garcia-Salamanca A."/>
            <person name="Yarza P."/>
            <person name="Suarez-Suarez A."/>
            <person name="Solano J."/>
            <person name="Alcaide M."/>
            <person name="van Dillewijn P."/>
            <person name="Molina-Henares M.A."/>
            <person name="Lopez-Cortes N."/>
            <person name="Al-Ramahi Y."/>
            <person name="Guerrero C."/>
            <person name="Acosta A."/>
            <person name="de Eugenio L.I."/>
            <person name="Martinez V."/>
            <person name="Marques S."/>
            <person name="Rojo F."/>
            <person name="Santero E."/>
            <person name="Genilloud O."/>
            <person name="Perez-Perez J."/>
            <person name="Rossello-Mora R."/>
            <person name="Ramos J.L."/>
        </authorList>
    </citation>
    <scope>NUCLEOTIDE SEQUENCE</scope>
</reference>
<dbReference type="SUPFAM" id="SSF52540">
    <property type="entry name" value="P-loop containing nucleoside triphosphate hydrolases"/>
    <property type="match status" value="1"/>
</dbReference>
<evidence type="ECO:0000259" key="6">
    <source>
        <dbReference type="PROSITE" id="PS50045"/>
    </source>
</evidence>
<protein>
    <submittedName>
        <fullName evidence="8">Transcriptional regulatory protein zraR</fullName>
    </submittedName>
</protein>
<dbReference type="Gene3D" id="3.40.50.300">
    <property type="entry name" value="P-loop containing nucleotide triphosphate hydrolases"/>
    <property type="match status" value="1"/>
</dbReference>
<feature type="domain" description="Response regulatory" evidence="7">
    <location>
        <begin position="15"/>
        <end position="129"/>
    </location>
</feature>
<dbReference type="CDD" id="cd00009">
    <property type="entry name" value="AAA"/>
    <property type="match status" value="1"/>
</dbReference>
<dbReference type="SUPFAM" id="SSF52172">
    <property type="entry name" value="CheY-like"/>
    <property type="match status" value="1"/>
</dbReference>
<dbReference type="GO" id="GO:0000160">
    <property type="term" value="P:phosphorelay signal transduction system"/>
    <property type="evidence" value="ECO:0007669"/>
    <property type="project" value="InterPro"/>
</dbReference>
<dbReference type="FunFam" id="3.40.50.2300:FF:000018">
    <property type="entry name" value="DNA-binding transcriptional regulator NtrC"/>
    <property type="match status" value="1"/>
</dbReference>
<dbReference type="PROSITE" id="PS00675">
    <property type="entry name" value="SIGMA54_INTERACT_1"/>
    <property type="match status" value="1"/>
</dbReference>
<feature type="non-terminal residue" evidence="8">
    <location>
        <position position="251"/>
    </location>
</feature>
<evidence type="ECO:0000256" key="5">
    <source>
        <dbReference type="ARBA" id="ARBA00023163"/>
    </source>
</evidence>
<dbReference type="InterPro" id="IPR002078">
    <property type="entry name" value="Sigma_54_int"/>
</dbReference>
<dbReference type="InterPro" id="IPR001789">
    <property type="entry name" value="Sig_transdc_resp-reg_receiver"/>
</dbReference>
<dbReference type="PROSITE" id="PS50045">
    <property type="entry name" value="SIGMA54_INTERACT_4"/>
    <property type="match status" value="1"/>
</dbReference>
<accession>D9PFH3</accession>
<dbReference type="InterPro" id="IPR025662">
    <property type="entry name" value="Sigma_54_int_dom_ATP-bd_1"/>
</dbReference>
<dbReference type="GO" id="GO:0006355">
    <property type="term" value="P:regulation of DNA-templated transcription"/>
    <property type="evidence" value="ECO:0007669"/>
    <property type="project" value="InterPro"/>
</dbReference>
<comment type="caution">
    <text evidence="8">The sequence shown here is derived from an EMBL/GenBank/DDBJ whole genome shotgun (WGS) entry which is preliminary data.</text>
</comment>
<name>D9PFH3_9ZZZZ</name>
<dbReference type="SMART" id="SM00448">
    <property type="entry name" value="REC"/>
    <property type="match status" value="1"/>
</dbReference>
<dbReference type="InterPro" id="IPR027417">
    <property type="entry name" value="P-loop_NTPase"/>
</dbReference>
<keyword evidence="3" id="KW-0067">ATP-binding</keyword>
<dbReference type="PROSITE" id="PS50110">
    <property type="entry name" value="RESPONSE_REGULATORY"/>
    <property type="match status" value="1"/>
</dbReference>
<keyword evidence="1" id="KW-0597">Phosphoprotein</keyword>
<reference evidence="8" key="1">
    <citation type="submission" date="2010-07" db="EMBL/GenBank/DDBJ databases">
        <authorList>
            <consortium name="CONSOLIDER consortium CSD2007-00005"/>
            <person name="Guazzaroni M.-E."/>
            <person name="Richter M."/>
            <person name="Garcia-Salamanca A."/>
            <person name="Yarza P."/>
            <person name="Ferrer M."/>
        </authorList>
    </citation>
    <scope>NUCLEOTIDE SEQUENCE</scope>
</reference>
<dbReference type="AlphaFoldDB" id="D9PFH3"/>
<dbReference type="GO" id="GO:0005524">
    <property type="term" value="F:ATP binding"/>
    <property type="evidence" value="ECO:0007669"/>
    <property type="project" value="UniProtKB-KW"/>
</dbReference>
<dbReference type="Gene3D" id="3.40.50.2300">
    <property type="match status" value="1"/>
</dbReference>
<dbReference type="InterPro" id="IPR011006">
    <property type="entry name" value="CheY-like_superfamily"/>
</dbReference>